<feature type="domain" description="Spt20-like SEP" evidence="1">
    <location>
        <begin position="18"/>
        <end position="162"/>
    </location>
</feature>
<organism evidence="2 3">
    <name type="scientific">Obba rivulosa</name>
    <dbReference type="NCBI Taxonomy" id="1052685"/>
    <lineage>
        <taxon>Eukaryota</taxon>
        <taxon>Fungi</taxon>
        <taxon>Dikarya</taxon>
        <taxon>Basidiomycota</taxon>
        <taxon>Agaricomycotina</taxon>
        <taxon>Agaricomycetes</taxon>
        <taxon>Polyporales</taxon>
        <taxon>Gelatoporiaceae</taxon>
        <taxon>Obba</taxon>
    </lineage>
</organism>
<dbReference type="AlphaFoldDB" id="A0A8E2DUZ9"/>
<evidence type="ECO:0000259" key="1">
    <source>
        <dbReference type="Pfam" id="PF12090"/>
    </source>
</evidence>
<dbReference type="PANTHER" id="PTHR13526:SF8">
    <property type="entry name" value="TRANSCRIPTION FACTOR SPT20 HOMOLOG"/>
    <property type="match status" value="1"/>
</dbReference>
<dbReference type="GO" id="GO:0006357">
    <property type="term" value="P:regulation of transcription by RNA polymerase II"/>
    <property type="evidence" value="ECO:0007669"/>
    <property type="project" value="TreeGrafter"/>
</dbReference>
<reference evidence="2 3" key="1">
    <citation type="submission" date="2016-07" db="EMBL/GenBank/DDBJ databases">
        <title>Draft genome of the white-rot fungus Obba rivulosa 3A-2.</title>
        <authorList>
            <consortium name="DOE Joint Genome Institute"/>
            <person name="Miettinen O."/>
            <person name="Riley R."/>
            <person name="Acob R."/>
            <person name="Barry K."/>
            <person name="Cullen D."/>
            <person name="De Vries R."/>
            <person name="Hainaut M."/>
            <person name="Hatakka A."/>
            <person name="Henrissat B."/>
            <person name="Hilden K."/>
            <person name="Kuo R."/>
            <person name="Labutti K."/>
            <person name="Lipzen A."/>
            <person name="Makela M.R."/>
            <person name="Sandor L."/>
            <person name="Spatafora J.W."/>
            <person name="Grigoriev I.V."/>
            <person name="Hibbett D.S."/>
        </authorList>
    </citation>
    <scope>NUCLEOTIDE SEQUENCE [LARGE SCALE GENOMIC DNA]</scope>
    <source>
        <strain evidence="2 3">3A-2</strain>
    </source>
</reference>
<accession>A0A8E2DUZ9</accession>
<dbReference type="PANTHER" id="PTHR13526">
    <property type="entry name" value="TRANSCRIPTION FACTOR SPT20 HOMOLOG"/>
    <property type="match status" value="1"/>
</dbReference>
<name>A0A8E2DUZ9_9APHY</name>
<sequence length="226" mass="25928">MAGYNPSRFEQELLAAHEQSPSSFTVKLYPEHWHINSGSKCLYNSPIASLLDDIRDHRIPVDFMDLFEAAKAPFYDGCMIVELQDYRSAKNRREVLTTPETTRVVLRPNAETLWADIRLLNQKAGNTWSDHDALEIEARLLLTTSSPLCLEPDVHLTRVANHILRDASPQAPLPLKRKVSVMNEEDEESERARRLKIIQFMNPRYTKPVVPKYSHSPTFYVTVLIA</sequence>
<dbReference type="InterPro" id="IPR021950">
    <property type="entry name" value="Spt20"/>
</dbReference>
<dbReference type="InterPro" id="IPR046468">
    <property type="entry name" value="Spt20-like_SEP"/>
</dbReference>
<dbReference type="Proteomes" id="UP000250043">
    <property type="component" value="Unassembled WGS sequence"/>
</dbReference>
<dbReference type="OrthoDB" id="1932706at2759"/>
<dbReference type="EMBL" id="KV722331">
    <property type="protein sequence ID" value="OCH96343.1"/>
    <property type="molecule type" value="Genomic_DNA"/>
</dbReference>
<dbReference type="GO" id="GO:0000124">
    <property type="term" value="C:SAGA complex"/>
    <property type="evidence" value="ECO:0007669"/>
    <property type="project" value="InterPro"/>
</dbReference>
<gene>
    <name evidence="2" type="ORF">OBBRIDRAFT_718879</name>
</gene>
<protein>
    <recommendedName>
        <fullName evidence="1">Spt20-like SEP domain-containing protein</fullName>
    </recommendedName>
</protein>
<proteinExistence type="predicted"/>
<keyword evidence="3" id="KW-1185">Reference proteome</keyword>
<evidence type="ECO:0000313" key="3">
    <source>
        <dbReference type="Proteomes" id="UP000250043"/>
    </source>
</evidence>
<dbReference type="Pfam" id="PF12090">
    <property type="entry name" value="Spt20_SEP"/>
    <property type="match status" value="1"/>
</dbReference>
<dbReference type="GO" id="GO:0003712">
    <property type="term" value="F:transcription coregulator activity"/>
    <property type="evidence" value="ECO:0007669"/>
    <property type="project" value="InterPro"/>
</dbReference>
<evidence type="ECO:0000313" key="2">
    <source>
        <dbReference type="EMBL" id="OCH96343.1"/>
    </source>
</evidence>